<evidence type="ECO:0000313" key="4">
    <source>
        <dbReference type="Proteomes" id="UP000187209"/>
    </source>
</evidence>
<dbReference type="Proteomes" id="UP000187209">
    <property type="component" value="Unassembled WGS sequence"/>
</dbReference>
<dbReference type="GO" id="GO:0003677">
    <property type="term" value="F:DNA binding"/>
    <property type="evidence" value="ECO:0007669"/>
    <property type="project" value="InterPro"/>
</dbReference>
<evidence type="ECO:0000313" key="3">
    <source>
        <dbReference type="EMBL" id="OMJ69487.1"/>
    </source>
</evidence>
<feature type="region of interest" description="Disordered" evidence="2">
    <location>
        <begin position="1"/>
        <end position="20"/>
    </location>
</feature>
<evidence type="ECO:0008006" key="5">
    <source>
        <dbReference type="Google" id="ProtNLM"/>
    </source>
</evidence>
<proteinExistence type="inferred from homology"/>
<dbReference type="PANTHER" id="PTHR10840">
    <property type="entry name" value="PROGRAMMED CELL DEATH PROTEIN 5"/>
    <property type="match status" value="1"/>
</dbReference>
<dbReference type="AlphaFoldDB" id="A0A1R2AYB7"/>
<dbReference type="OrthoDB" id="10252486at2759"/>
<dbReference type="Gene3D" id="1.10.8.140">
    <property type="entry name" value="PDCD5-like"/>
    <property type="match status" value="1"/>
</dbReference>
<evidence type="ECO:0000256" key="1">
    <source>
        <dbReference type="ARBA" id="ARBA00010490"/>
    </source>
</evidence>
<protein>
    <recommendedName>
        <fullName evidence="5">Programmed cell death protein 5</fullName>
    </recommendedName>
</protein>
<accession>A0A1R2AYB7</accession>
<organism evidence="3 4">
    <name type="scientific">Stentor coeruleus</name>
    <dbReference type="NCBI Taxonomy" id="5963"/>
    <lineage>
        <taxon>Eukaryota</taxon>
        <taxon>Sar</taxon>
        <taxon>Alveolata</taxon>
        <taxon>Ciliophora</taxon>
        <taxon>Postciliodesmatophora</taxon>
        <taxon>Heterotrichea</taxon>
        <taxon>Heterotrichida</taxon>
        <taxon>Stentoridae</taxon>
        <taxon>Stentor</taxon>
    </lineage>
</organism>
<dbReference type="InterPro" id="IPR036883">
    <property type="entry name" value="PDCD5-like_sf"/>
</dbReference>
<gene>
    <name evidence="3" type="ORF">SteCoe_32779</name>
</gene>
<dbReference type="Pfam" id="PF01984">
    <property type="entry name" value="dsDNA_bind"/>
    <property type="match status" value="1"/>
</dbReference>
<comment type="similarity">
    <text evidence="1">Belongs to the PDCD5 family.</text>
</comment>
<dbReference type="EMBL" id="MPUH01001192">
    <property type="protein sequence ID" value="OMJ69487.1"/>
    <property type="molecule type" value="Genomic_DNA"/>
</dbReference>
<sequence>MEQFTNPEIKRMQEENAKAAEEQREMLLTQILTPQAKERLGRVALVKEEKAREVEKTLLTLAMNRQLPGKVSEDQLISMLEKAETSQKSLKIVRRKGFDSDSDDLEGL</sequence>
<keyword evidence="4" id="KW-1185">Reference proteome</keyword>
<dbReference type="SUPFAM" id="SSF46950">
    <property type="entry name" value="Double-stranded DNA-binding domain"/>
    <property type="match status" value="1"/>
</dbReference>
<comment type="caution">
    <text evidence="3">The sequence shown here is derived from an EMBL/GenBank/DDBJ whole genome shotgun (WGS) entry which is preliminary data.</text>
</comment>
<dbReference type="GO" id="GO:0005634">
    <property type="term" value="C:nucleus"/>
    <property type="evidence" value="ECO:0007669"/>
    <property type="project" value="TreeGrafter"/>
</dbReference>
<name>A0A1R2AYB7_9CILI</name>
<dbReference type="PANTHER" id="PTHR10840:SF0">
    <property type="entry name" value="PROGRAMMED CELL DEATH PROTEIN 5"/>
    <property type="match status" value="1"/>
</dbReference>
<reference evidence="3 4" key="1">
    <citation type="submission" date="2016-11" db="EMBL/GenBank/DDBJ databases">
        <title>The macronuclear genome of Stentor coeruleus: a giant cell with tiny introns.</title>
        <authorList>
            <person name="Slabodnick M."/>
            <person name="Ruby J.G."/>
            <person name="Reiff S.B."/>
            <person name="Swart E.C."/>
            <person name="Gosai S."/>
            <person name="Prabakaran S."/>
            <person name="Witkowska E."/>
            <person name="Larue G.E."/>
            <person name="Fisher S."/>
            <person name="Freeman R.M."/>
            <person name="Gunawardena J."/>
            <person name="Chu W."/>
            <person name="Stover N.A."/>
            <person name="Gregory B.D."/>
            <person name="Nowacki M."/>
            <person name="Derisi J."/>
            <person name="Roy S.W."/>
            <person name="Marshall W.F."/>
            <person name="Sood P."/>
        </authorList>
    </citation>
    <scope>NUCLEOTIDE SEQUENCE [LARGE SCALE GENOMIC DNA]</scope>
    <source>
        <strain evidence="3">WM001</strain>
    </source>
</reference>
<dbReference type="PIRSF" id="PIRSF015730">
    <property type="entry name" value="TFAR19"/>
    <property type="match status" value="1"/>
</dbReference>
<dbReference type="GO" id="GO:0005829">
    <property type="term" value="C:cytosol"/>
    <property type="evidence" value="ECO:0007669"/>
    <property type="project" value="TreeGrafter"/>
</dbReference>
<dbReference type="InterPro" id="IPR002836">
    <property type="entry name" value="PDCD5-like"/>
</dbReference>
<evidence type="ECO:0000256" key="2">
    <source>
        <dbReference type="SAM" id="MobiDB-lite"/>
    </source>
</evidence>
<feature type="compositionally biased region" description="Basic and acidic residues" evidence="2">
    <location>
        <begin position="8"/>
        <end position="20"/>
    </location>
</feature>